<proteinExistence type="predicted"/>
<gene>
    <name evidence="1" type="ORF">CWD77_14710</name>
</gene>
<protein>
    <submittedName>
        <fullName evidence="1">Uncharacterized protein</fullName>
    </submittedName>
</protein>
<dbReference type="RefSeq" id="WP_101074351.1">
    <property type="nucleotide sequence ID" value="NZ_PISP01000006.1"/>
</dbReference>
<dbReference type="AlphaFoldDB" id="A0A2N0VEN8"/>
<dbReference type="Proteomes" id="UP000233398">
    <property type="component" value="Unassembled WGS sequence"/>
</dbReference>
<dbReference type="EMBL" id="PISP01000006">
    <property type="protein sequence ID" value="PKD42656.1"/>
    <property type="molecule type" value="Genomic_DNA"/>
</dbReference>
<sequence>MCEISLKPGQEWLLSLTETEEGDFFINTCSYASLIKTSDGNLVREEINNRRVSHLQQLKRLIPNLKRPFVIEEKTGNLNEFLSTQSFTKTEETTAHYLIHFNSNLKIQEIVTQSGLGENFDQKLIDYVNYETEWEIHTRFNHEPGETDLIRYLLSIHVENNSPRILKQF</sequence>
<dbReference type="OrthoDB" id="824130at2"/>
<evidence type="ECO:0000313" key="1">
    <source>
        <dbReference type="EMBL" id="PKD42656.1"/>
    </source>
</evidence>
<evidence type="ECO:0000313" key="2">
    <source>
        <dbReference type="Proteomes" id="UP000233398"/>
    </source>
</evidence>
<reference evidence="1 2" key="1">
    <citation type="submission" date="2017-11" db="EMBL/GenBank/DDBJ databases">
        <title>Rhodohalobacter 15182 sp. nov., isolated from a salt lake.</title>
        <authorList>
            <person name="Han S."/>
        </authorList>
    </citation>
    <scope>NUCLEOTIDE SEQUENCE [LARGE SCALE GENOMIC DNA]</scope>
    <source>
        <strain evidence="1 2">15182</strain>
    </source>
</reference>
<accession>A0A2N0VEN8</accession>
<comment type="caution">
    <text evidence="1">The sequence shown here is derived from an EMBL/GenBank/DDBJ whole genome shotgun (WGS) entry which is preliminary data.</text>
</comment>
<name>A0A2N0VEN8_9BACT</name>
<keyword evidence="2" id="KW-1185">Reference proteome</keyword>
<organism evidence="1 2">
    <name type="scientific">Rhodohalobacter barkolensis</name>
    <dbReference type="NCBI Taxonomy" id="2053187"/>
    <lineage>
        <taxon>Bacteria</taxon>
        <taxon>Pseudomonadati</taxon>
        <taxon>Balneolota</taxon>
        <taxon>Balneolia</taxon>
        <taxon>Balneolales</taxon>
        <taxon>Balneolaceae</taxon>
        <taxon>Rhodohalobacter</taxon>
    </lineage>
</organism>